<comment type="subcellular location">
    <subcellularLocation>
        <location evidence="1 7">Cell membrane</location>
        <topology evidence="1 7">Multi-pass membrane protein</topology>
    </subcellularLocation>
</comment>
<keyword evidence="6 7" id="KW-0472">Membrane</keyword>
<dbReference type="InterPro" id="IPR000515">
    <property type="entry name" value="MetI-like"/>
</dbReference>
<evidence type="ECO:0000256" key="7">
    <source>
        <dbReference type="RuleBase" id="RU363032"/>
    </source>
</evidence>
<evidence type="ECO:0000256" key="4">
    <source>
        <dbReference type="ARBA" id="ARBA00022692"/>
    </source>
</evidence>
<dbReference type="GO" id="GO:0055085">
    <property type="term" value="P:transmembrane transport"/>
    <property type="evidence" value="ECO:0007669"/>
    <property type="project" value="InterPro"/>
</dbReference>
<dbReference type="EMBL" id="DVIQ01000005">
    <property type="protein sequence ID" value="HIS30135.1"/>
    <property type="molecule type" value="Genomic_DNA"/>
</dbReference>
<feature type="transmembrane region" description="Helical" evidence="7">
    <location>
        <begin position="111"/>
        <end position="132"/>
    </location>
</feature>
<feature type="transmembrane region" description="Helical" evidence="7">
    <location>
        <begin position="204"/>
        <end position="223"/>
    </location>
</feature>
<dbReference type="PANTHER" id="PTHR30193">
    <property type="entry name" value="ABC TRANSPORTER PERMEASE PROTEIN"/>
    <property type="match status" value="1"/>
</dbReference>
<name>A0A9D1EQJ2_9FIRM</name>
<proteinExistence type="inferred from homology"/>
<evidence type="ECO:0000313" key="10">
    <source>
        <dbReference type="Proteomes" id="UP000823935"/>
    </source>
</evidence>
<evidence type="ECO:0000256" key="3">
    <source>
        <dbReference type="ARBA" id="ARBA00022475"/>
    </source>
</evidence>
<protein>
    <submittedName>
        <fullName evidence="9">Sugar ABC transporter permease</fullName>
    </submittedName>
</protein>
<reference evidence="9" key="2">
    <citation type="journal article" date="2021" name="PeerJ">
        <title>Extensive microbial diversity within the chicken gut microbiome revealed by metagenomics and culture.</title>
        <authorList>
            <person name="Gilroy R."/>
            <person name="Ravi A."/>
            <person name="Getino M."/>
            <person name="Pursley I."/>
            <person name="Horton D.L."/>
            <person name="Alikhan N.F."/>
            <person name="Baker D."/>
            <person name="Gharbi K."/>
            <person name="Hall N."/>
            <person name="Watson M."/>
            <person name="Adriaenssens E.M."/>
            <person name="Foster-Nyarko E."/>
            <person name="Jarju S."/>
            <person name="Secka A."/>
            <person name="Antonio M."/>
            <person name="Oren A."/>
            <person name="Chaudhuri R.R."/>
            <person name="La Ragione R."/>
            <person name="Hildebrand F."/>
            <person name="Pallen M.J."/>
        </authorList>
    </citation>
    <scope>NUCLEOTIDE SEQUENCE</scope>
    <source>
        <strain evidence="9">CHK190-19873</strain>
    </source>
</reference>
<keyword evidence="5 7" id="KW-1133">Transmembrane helix</keyword>
<dbReference type="GO" id="GO:0005886">
    <property type="term" value="C:plasma membrane"/>
    <property type="evidence" value="ECO:0007669"/>
    <property type="project" value="UniProtKB-SubCell"/>
</dbReference>
<dbReference type="PROSITE" id="PS50928">
    <property type="entry name" value="ABC_TM1"/>
    <property type="match status" value="1"/>
</dbReference>
<feature type="transmembrane region" description="Helical" evidence="7">
    <location>
        <begin position="20"/>
        <end position="43"/>
    </location>
</feature>
<feature type="transmembrane region" description="Helical" evidence="7">
    <location>
        <begin position="264"/>
        <end position="286"/>
    </location>
</feature>
<feature type="transmembrane region" description="Helical" evidence="7">
    <location>
        <begin position="78"/>
        <end position="99"/>
    </location>
</feature>
<comment type="caution">
    <text evidence="9">The sequence shown here is derived from an EMBL/GenBank/DDBJ whole genome shotgun (WGS) entry which is preliminary data.</text>
</comment>
<dbReference type="CDD" id="cd06261">
    <property type="entry name" value="TM_PBP2"/>
    <property type="match status" value="1"/>
</dbReference>
<evidence type="ECO:0000256" key="5">
    <source>
        <dbReference type="ARBA" id="ARBA00022989"/>
    </source>
</evidence>
<keyword evidence="4 7" id="KW-0812">Transmembrane</keyword>
<dbReference type="PANTHER" id="PTHR30193:SF1">
    <property type="entry name" value="ABC TRANSPORTER PERMEASE PROTEIN YESP-RELATED"/>
    <property type="match status" value="1"/>
</dbReference>
<dbReference type="Pfam" id="PF00528">
    <property type="entry name" value="BPD_transp_1"/>
    <property type="match status" value="1"/>
</dbReference>
<reference evidence="9" key="1">
    <citation type="submission" date="2020-10" db="EMBL/GenBank/DDBJ databases">
        <authorList>
            <person name="Gilroy R."/>
        </authorList>
    </citation>
    <scope>NUCLEOTIDE SEQUENCE</scope>
    <source>
        <strain evidence="9">CHK190-19873</strain>
    </source>
</reference>
<dbReference type="Proteomes" id="UP000823935">
    <property type="component" value="Unassembled WGS sequence"/>
</dbReference>
<organism evidence="9 10">
    <name type="scientific">Candidatus Limivivens intestinipullorum</name>
    <dbReference type="NCBI Taxonomy" id="2840858"/>
    <lineage>
        <taxon>Bacteria</taxon>
        <taxon>Bacillati</taxon>
        <taxon>Bacillota</taxon>
        <taxon>Clostridia</taxon>
        <taxon>Lachnospirales</taxon>
        <taxon>Lachnospiraceae</taxon>
        <taxon>Lachnospiraceae incertae sedis</taxon>
        <taxon>Candidatus Limivivens</taxon>
    </lineage>
</organism>
<dbReference type="InterPro" id="IPR035906">
    <property type="entry name" value="MetI-like_sf"/>
</dbReference>
<evidence type="ECO:0000256" key="1">
    <source>
        <dbReference type="ARBA" id="ARBA00004651"/>
    </source>
</evidence>
<gene>
    <name evidence="9" type="ORF">IAB44_01070</name>
</gene>
<feature type="domain" description="ABC transmembrane type-1" evidence="8">
    <location>
        <begin position="74"/>
        <end position="285"/>
    </location>
</feature>
<dbReference type="AlphaFoldDB" id="A0A9D1EQJ2"/>
<keyword evidence="3" id="KW-1003">Cell membrane</keyword>
<sequence length="301" mass="33900">MQKKRIRKYTRRDYMGLVYIAPWLAGFLLLQLYPFVSSFLYSFTDYKFFNEPSFTGLNNYIRLFTLDPDFWDSVKVTVLYTLITVPGKLIMALFIACLLNRDIKGIGVIRTVYYLPSLFGGSVAVAILWKILFMSDGAINSILGLFHLPSVQWLGDPDMSLITICMLEIWQFGSSMVMFLAALKQVPAALYEAAAIDGAGAVRKFFSITLPQIAPIIFFNLIMQTITALQNFTSAFVVTGGGPNKSTYVLGMKLYDDAFGYYKMGYACATSWVIFAMVMVVTLLLFRFSSGKIYYEDGGDF</sequence>
<dbReference type="SUPFAM" id="SSF161098">
    <property type="entry name" value="MetI-like"/>
    <property type="match status" value="1"/>
</dbReference>
<dbReference type="SUPFAM" id="SSF160964">
    <property type="entry name" value="MalF N-terminal region-like"/>
    <property type="match status" value="1"/>
</dbReference>
<evidence type="ECO:0000256" key="6">
    <source>
        <dbReference type="ARBA" id="ARBA00023136"/>
    </source>
</evidence>
<accession>A0A9D1EQJ2</accession>
<dbReference type="InterPro" id="IPR051393">
    <property type="entry name" value="ABC_transporter_permease"/>
</dbReference>
<feature type="transmembrane region" description="Helical" evidence="7">
    <location>
        <begin position="159"/>
        <end position="183"/>
    </location>
</feature>
<evidence type="ECO:0000313" key="9">
    <source>
        <dbReference type="EMBL" id="HIS30135.1"/>
    </source>
</evidence>
<evidence type="ECO:0000256" key="2">
    <source>
        <dbReference type="ARBA" id="ARBA00022448"/>
    </source>
</evidence>
<evidence type="ECO:0000259" key="8">
    <source>
        <dbReference type="PROSITE" id="PS50928"/>
    </source>
</evidence>
<dbReference type="Gene3D" id="1.10.3720.10">
    <property type="entry name" value="MetI-like"/>
    <property type="match status" value="1"/>
</dbReference>
<comment type="similarity">
    <text evidence="7">Belongs to the binding-protein-dependent transport system permease family.</text>
</comment>
<keyword evidence="2 7" id="KW-0813">Transport</keyword>